<dbReference type="AlphaFoldDB" id="A0A7S8CD71"/>
<dbReference type="EMBL" id="CP049742">
    <property type="protein sequence ID" value="QPC47814.1"/>
    <property type="molecule type" value="Genomic_DNA"/>
</dbReference>
<dbReference type="KEGG" id="mcui:G8O30_13030"/>
<feature type="transmembrane region" description="Helical" evidence="1">
    <location>
        <begin position="132"/>
        <end position="155"/>
    </location>
</feature>
<keyword evidence="1" id="KW-1133">Transmembrane helix</keyword>
<feature type="transmembrane region" description="Helical" evidence="1">
    <location>
        <begin position="59"/>
        <end position="85"/>
    </location>
</feature>
<evidence type="ECO:0000256" key="1">
    <source>
        <dbReference type="SAM" id="Phobius"/>
    </source>
</evidence>
<evidence type="ECO:0000313" key="2">
    <source>
        <dbReference type="EMBL" id="QPC47814.1"/>
    </source>
</evidence>
<evidence type="ECO:0000313" key="3">
    <source>
        <dbReference type="Proteomes" id="UP000593626"/>
    </source>
</evidence>
<name>A0A7S8CD71_9BACI</name>
<organism evidence="2 3">
    <name type="scientific">Mangrovibacillus cuniculi</name>
    <dbReference type="NCBI Taxonomy" id="2593652"/>
    <lineage>
        <taxon>Bacteria</taxon>
        <taxon>Bacillati</taxon>
        <taxon>Bacillota</taxon>
        <taxon>Bacilli</taxon>
        <taxon>Bacillales</taxon>
        <taxon>Bacillaceae</taxon>
        <taxon>Mangrovibacillus</taxon>
    </lineage>
</organism>
<dbReference type="RefSeq" id="WP_239672492.1">
    <property type="nucleotide sequence ID" value="NZ_CP049742.1"/>
</dbReference>
<keyword evidence="1" id="KW-0812">Transmembrane</keyword>
<keyword evidence="1" id="KW-0472">Membrane</keyword>
<keyword evidence="3" id="KW-1185">Reference proteome</keyword>
<proteinExistence type="predicted"/>
<dbReference type="Proteomes" id="UP000593626">
    <property type="component" value="Chromosome"/>
</dbReference>
<feature type="transmembrane region" description="Helical" evidence="1">
    <location>
        <begin position="18"/>
        <end position="39"/>
    </location>
</feature>
<dbReference type="InterPro" id="IPR018723">
    <property type="entry name" value="DUF2254_membrane"/>
</dbReference>
<reference evidence="2 3" key="1">
    <citation type="submission" date="2019-07" db="EMBL/GenBank/DDBJ databases">
        <title>Genome sequence of 2 isolates from Red Sea Mangroves.</title>
        <authorList>
            <person name="Sefrji F."/>
            <person name="Michoud G."/>
            <person name="Merlino G."/>
            <person name="Daffonchio D."/>
        </authorList>
    </citation>
    <scope>NUCLEOTIDE SEQUENCE [LARGE SCALE GENOMIC DNA]</scope>
    <source>
        <strain evidence="2 3">R1DC41</strain>
    </source>
</reference>
<feature type="transmembrane region" description="Helical" evidence="1">
    <location>
        <begin position="106"/>
        <end position="126"/>
    </location>
</feature>
<gene>
    <name evidence="2" type="ORF">G8O30_13030</name>
</gene>
<protein>
    <submittedName>
        <fullName evidence="2">DUF2254 domain-containing protein</fullName>
    </submittedName>
</protein>
<dbReference type="Pfam" id="PF10011">
    <property type="entry name" value="DUF2254"/>
    <property type="match status" value="1"/>
</dbReference>
<sequence>MIKEWILKEENTVWSKPLLYSIFSLILVIFIQIIDRGIIPLESYLPSIFLVEKPLVETVLSTLSGALLTMTTITFSTIMVVLTTYSTQFSPRTLKNYLTKPTATRVLGVFMGGFVYSTVSLLMLDVSEENSGVVLSATVGVLVALVCLGYFAYFIHNVATFIRVSNLIEELTSDALASSVKEKQEIEDINGELIHGSFTLFSKEGMPTATIYAKKDGYVQLINYKGLVEFAEKNDCLCMFTIPIGTYVTTSTAIATIVGTKTVEMNSEEYITIGAERTTLQDREYGIQKLVEVALKAISPGINDPNTAIDCIKHLKEPLKEAILISGVYLLLPNENGEQKVLIPRRTAEDILYAAFYQLAHYGRQDVSVLRAILETLHFVEHHSNIEGKEAAQKMKDYCSGKFDKGSLHPLDNQKLSDLLE</sequence>
<accession>A0A7S8CD71</accession>